<dbReference type="GO" id="GO:0006955">
    <property type="term" value="P:immune response"/>
    <property type="evidence" value="ECO:0007669"/>
    <property type="project" value="InterPro"/>
</dbReference>
<evidence type="ECO:0000259" key="3">
    <source>
        <dbReference type="SMART" id="SM00199"/>
    </source>
</evidence>
<dbReference type="SUPFAM" id="SSF54117">
    <property type="entry name" value="Interleukin 8-like chemokines"/>
    <property type="match status" value="1"/>
</dbReference>
<protein>
    <submittedName>
        <fullName evidence="4">Chemokine ligand 32b</fullName>
    </submittedName>
</protein>
<evidence type="ECO:0000256" key="1">
    <source>
        <dbReference type="ARBA" id="ARBA00022514"/>
    </source>
</evidence>
<dbReference type="GO" id="GO:0005615">
    <property type="term" value="C:extracellular space"/>
    <property type="evidence" value="ECO:0007669"/>
    <property type="project" value="UniProtKB-KW"/>
</dbReference>
<organism evidence="4">
    <name type="scientific">Ctenopharyngodon idella</name>
    <name type="common">Grass carp</name>
    <name type="synonym">Leuciscus idella</name>
    <dbReference type="NCBI Taxonomy" id="7959"/>
    <lineage>
        <taxon>Eukaryota</taxon>
        <taxon>Metazoa</taxon>
        <taxon>Chordata</taxon>
        <taxon>Craniata</taxon>
        <taxon>Vertebrata</taxon>
        <taxon>Euteleostomi</taxon>
        <taxon>Actinopterygii</taxon>
        <taxon>Neopterygii</taxon>
        <taxon>Teleostei</taxon>
        <taxon>Ostariophysi</taxon>
        <taxon>Cypriniformes</taxon>
        <taxon>Xenocyprididae</taxon>
        <taxon>Xenocypridinae</taxon>
        <taxon>Ctenopharyngodon</taxon>
    </lineage>
</organism>
<accession>A0A345D762</accession>
<keyword evidence="2" id="KW-0732">Signal</keyword>
<name>A0A345D762_CTEID</name>
<dbReference type="SMART" id="SM00199">
    <property type="entry name" value="SCY"/>
    <property type="match status" value="1"/>
</dbReference>
<sequence>MRCVSITPLLFLATMLFAQVTCQMPGPSTCLCLKTSETVLRKENIRSYKIQKAGVCQIDAVQFKTVRGLSFCSDPRKPWVKRAIQYVDEKKKANKTTVRPIISTSTFKTTSTPKRTSHCNATG</sequence>
<gene>
    <name evidence="4" type="primary">CXCL32b.2</name>
</gene>
<dbReference type="InterPro" id="IPR039809">
    <property type="entry name" value="Chemokine_b/g/d"/>
</dbReference>
<dbReference type="InterPro" id="IPR036048">
    <property type="entry name" value="Interleukin_8-like_sf"/>
</dbReference>
<evidence type="ECO:0000313" key="4">
    <source>
        <dbReference type="EMBL" id="AXF84192.1"/>
    </source>
</evidence>
<dbReference type="InterPro" id="IPR001811">
    <property type="entry name" value="Chemokine_IL8-like_dom"/>
</dbReference>
<feature type="chain" id="PRO_5016641505" evidence="2">
    <location>
        <begin position="23"/>
        <end position="123"/>
    </location>
</feature>
<dbReference type="Pfam" id="PF00048">
    <property type="entry name" value="IL8"/>
    <property type="match status" value="1"/>
</dbReference>
<dbReference type="PANTHER" id="PTHR12015:SF108">
    <property type="entry name" value="C-C MOTIF CHEMOKINE 20"/>
    <property type="match status" value="1"/>
</dbReference>
<keyword evidence="1" id="KW-0202">Cytokine</keyword>
<dbReference type="EMBL" id="MF783162">
    <property type="protein sequence ID" value="AXF84192.1"/>
    <property type="molecule type" value="mRNA"/>
</dbReference>
<dbReference type="Gene3D" id="2.40.50.40">
    <property type="match status" value="1"/>
</dbReference>
<feature type="signal peptide" evidence="2">
    <location>
        <begin position="1"/>
        <end position="22"/>
    </location>
</feature>
<dbReference type="GO" id="GO:0008009">
    <property type="term" value="F:chemokine activity"/>
    <property type="evidence" value="ECO:0007669"/>
    <property type="project" value="InterPro"/>
</dbReference>
<feature type="domain" description="Chemokine interleukin-8-like" evidence="3">
    <location>
        <begin position="27"/>
        <end position="87"/>
    </location>
</feature>
<evidence type="ECO:0000256" key="2">
    <source>
        <dbReference type="SAM" id="SignalP"/>
    </source>
</evidence>
<dbReference type="AlphaFoldDB" id="A0A345D762"/>
<proteinExistence type="evidence at transcript level"/>
<dbReference type="PANTHER" id="PTHR12015">
    <property type="entry name" value="SMALL INDUCIBLE CYTOKINE A"/>
    <property type="match status" value="1"/>
</dbReference>
<reference evidence="4" key="1">
    <citation type="submission" date="2017-08" db="EMBL/GenBank/DDBJ databases">
        <title>An investigation of the diversity and expression of chemokine superfamily by teleost fishes grass carp Ctenopharyngodon idella.</title>
        <authorList>
            <person name="Liao Z."/>
            <person name="Su J."/>
        </authorList>
    </citation>
    <scope>NUCLEOTIDE SEQUENCE</scope>
</reference>